<dbReference type="InterPro" id="IPR011109">
    <property type="entry name" value="DNA_bind_recombinase_dom"/>
</dbReference>
<dbReference type="PANTHER" id="PTHR30461">
    <property type="entry name" value="DNA-INVERTASE FROM LAMBDOID PROPHAGE"/>
    <property type="match status" value="1"/>
</dbReference>
<dbReference type="Pfam" id="PF00239">
    <property type="entry name" value="Resolvase"/>
    <property type="match status" value="1"/>
</dbReference>
<keyword evidence="1" id="KW-0229">DNA integration</keyword>
<evidence type="ECO:0000313" key="8">
    <source>
        <dbReference type="EMBL" id="MBU2692654.1"/>
    </source>
</evidence>
<dbReference type="PROSITE" id="PS51737">
    <property type="entry name" value="RECOMBINASE_DNA_BIND"/>
    <property type="match status" value="1"/>
</dbReference>
<organism evidence="8 9">
    <name type="scientific">Eiseniibacteriota bacterium</name>
    <dbReference type="NCBI Taxonomy" id="2212470"/>
    <lineage>
        <taxon>Bacteria</taxon>
        <taxon>Candidatus Eiseniibacteriota</taxon>
    </lineage>
</organism>
<dbReference type="InterPro" id="IPR006118">
    <property type="entry name" value="Recombinase_CS"/>
</dbReference>
<accession>A0A948RZW8</accession>
<dbReference type="SMART" id="SM00857">
    <property type="entry name" value="Resolvase"/>
    <property type="match status" value="1"/>
</dbReference>
<keyword evidence="3" id="KW-0233">DNA recombination</keyword>
<feature type="domain" description="Resolvase/invertase-type recombinase catalytic" evidence="6">
    <location>
        <begin position="2"/>
        <end position="150"/>
    </location>
</feature>
<dbReference type="SUPFAM" id="SSF53041">
    <property type="entry name" value="Resolvase-like"/>
    <property type="match status" value="1"/>
</dbReference>
<dbReference type="GO" id="GO:0003677">
    <property type="term" value="F:DNA binding"/>
    <property type="evidence" value="ECO:0007669"/>
    <property type="project" value="UniProtKB-KW"/>
</dbReference>
<dbReference type="InterPro" id="IPR038109">
    <property type="entry name" value="DNA_bind_recomb_sf"/>
</dbReference>
<dbReference type="Pfam" id="PF07508">
    <property type="entry name" value="Recombinase"/>
    <property type="match status" value="1"/>
</dbReference>
<sequence length="543" mass="61602">MKAAIYARVSTEEQREKQTIQTQRQFAEKYCELHEISVFDVYSDDGITGTLPLKKRPAGAKLLQDAEAGRFDTMLFYRLDRLGRDPRVTLEALDQLEQLGVKIKSMTEPFDTGDATGRFYVTVLSGVAGLERETFLERSRAGTERLAREGTWLGGISPYGYRVEGKKREARLIVSDEPLPGLPLSEADVIRMIYHLSANEGRSSTEIARRLNMLNIPPSYVKDGRVPLRGKRKQNTAGIWWPGRIRNILVNTTYRGLHQYGRRTKKKRDVIEREVPAIIDSETWEKAQKTLQKNCRWTPRTASVHYLLKSLIKCDTCGLNYSGSNDHGMRIYYRCNGKSQPRGFYGKRGELCPSKNLPGKFENVIWADLETFLRNPGPILETLTGQLESVEDHAAKCRQQVDLIEGQLAGKDEERERIVTLYRRGTIEPAILDRQIKAIETERGELKAALETARERLCGVTDAKTGIDSAETLLRELNGRLDGTLTWELKREIVETLVEQIRVETVEEGGKKQAVVHVTYKFDPPLKPTLVARTHSGSSRQLI</sequence>
<evidence type="ECO:0000256" key="3">
    <source>
        <dbReference type="ARBA" id="ARBA00023172"/>
    </source>
</evidence>
<feature type="domain" description="Recombinase" evidence="7">
    <location>
        <begin position="158"/>
        <end position="297"/>
    </location>
</feature>
<dbReference type="CDD" id="cd00338">
    <property type="entry name" value="Ser_Recombinase"/>
    <property type="match status" value="1"/>
</dbReference>
<evidence type="ECO:0000259" key="6">
    <source>
        <dbReference type="PROSITE" id="PS51736"/>
    </source>
</evidence>
<dbReference type="GO" id="GO:0015074">
    <property type="term" value="P:DNA integration"/>
    <property type="evidence" value="ECO:0007669"/>
    <property type="project" value="UniProtKB-KW"/>
</dbReference>
<name>A0A948RZW8_UNCEI</name>
<proteinExistence type="predicted"/>
<evidence type="ECO:0000259" key="7">
    <source>
        <dbReference type="PROSITE" id="PS51737"/>
    </source>
</evidence>
<dbReference type="Gene3D" id="3.90.1750.20">
    <property type="entry name" value="Putative Large Serine Recombinase, Chain B, Domain 2"/>
    <property type="match status" value="1"/>
</dbReference>
<dbReference type="GO" id="GO:0000150">
    <property type="term" value="F:DNA strand exchange activity"/>
    <property type="evidence" value="ECO:0007669"/>
    <property type="project" value="InterPro"/>
</dbReference>
<evidence type="ECO:0000256" key="2">
    <source>
        <dbReference type="ARBA" id="ARBA00023125"/>
    </source>
</evidence>
<evidence type="ECO:0000256" key="4">
    <source>
        <dbReference type="PIRSR" id="PIRSR606118-50"/>
    </source>
</evidence>
<evidence type="ECO:0000313" key="9">
    <source>
        <dbReference type="Proteomes" id="UP000777784"/>
    </source>
</evidence>
<dbReference type="InterPro" id="IPR025827">
    <property type="entry name" value="Zn_ribbon_recom_dom"/>
</dbReference>
<dbReference type="AlphaFoldDB" id="A0A948RZW8"/>
<dbReference type="PROSITE" id="PS00397">
    <property type="entry name" value="RECOMBINASES_1"/>
    <property type="match status" value="1"/>
</dbReference>
<dbReference type="InterPro" id="IPR006119">
    <property type="entry name" value="Resolv_N"/>
</dbReference>
<dbReference type="InterPro" id="IPR050639">
    <property type="entry name" value="SSR_resolvase"/>
</dbReference>
<dbReference type="EMBL" id="JAHJDP010000098">
    <property type="protein sequence ID" value="MBU2692654.1"/>
    <property type="molecule type" value="Genomic_DNA"/>
</dbReference>
<gene>
    <name evidence="8" type="ORF">KJ970_17195</name>
</gene>
<protein>
    <submittedName>
        <fullName evidence="8">Recombinase family protein</fullName>
    </submittedName>
</protein>
<evidence type="ECO:0000256" key="1">
    <source>
        <dbReference type="ARBA" id="ARBA00022908"/>
    </source>
</evidence>
<reference evidence="8" key="1">
    <citation type="submission" date="2021-05" db="EMBL/GenBank/DDBJ databases">
        <title>Energy efficiency and biological interactions define the core microbiome of deep oligotrophic groundwater.</title>
        <authorList>
            <person name="Mehrshad M."/>
            <person name="Lopez-Fernandez M."/>
            <person name="Bell E."/>
            <person name="Bernier-Latmani R."/>
            <person name="Bertilsson S."/>
            <person name="Dopson M."/>
        </authorList>
    </citation>
    <scope>NUCLEOTIDE SEQUENCE</scope>
    <source>
        <strain evidence="8">Modern_marine.mb.64</strain>
    </source>
</reference>
<dbReference type="PANTHER" id="PTHR30461:SF23">
    <property type="entry name" value="DNA RECOMBINASE-RELATED"/>
    <property type="match status" value="1"/>
</dbReference>
<dbReference type="Pfam" id="PF13408">
    <property type="entry name" value="Zn_ribbon_recom"/>
    <property type="match status" value="1"/>
</dbReference>
<comment type="caution">
    <text evidence="8">The sequence shown here is derived from an EMBL/GenBank/DDBJ whole genome shotgun (WGS) entry which is preliminary data.</text>
</comment>
<dbReference type="Gene3D" id="3.40.50.1390">
    <property type="entry name" value="Resolvase, N-terminal catalytic domain"/>
    <property type="match status" value="1"/>
</dbReference>
<feature type="active site" description="O-(5'-phospho-DNA)-serine intermediate" evidence="4 5">
    <location>
        <position position="10"/>
    </location>
</feature>
<dbReference type="InterPro" id="IPR036162">
    <property type="entry name" value="Resolvase-like_N_sf"/>
</dbReference>
<evidence type="ECO:0000256" key="5">
    <source>
        <dbReference type="PROSITE-ProRule" id="PRU10137"/>
    </source>
</evidence>
<dbReference type="Proteomes" id="UP000777784">
    <property type="component" value="Unassembled WGS sequence"/>
</dbReference>
<dbReference type="PROSITE" id="PS51736">
    <property type="entry name" value="RECOMBINASES_3"/>
    <property type="match status" value="1"/>
</dbReference>
<keyword evidence="2" id="KW-0238">DNA-binding</keyword>